<feature type="signal peptide" evidence="1">
    <location>
        <begin position="1"/>
        <end position="23"/>
    </location>
</feature>
<sequence>MTKIPKSCIYTMLLLAFINNGYADDKLVDISNVTAKQNLIKDTTPAPYSVIVERTRFTKKAAWFDAWEAKCNWVHHADLSNVCSNDLALNGKSGDKHVFFVEEEFIGDAQNLHLEGSKPELTSAQTTSNAIGTAVTLGILWATRGVTTINTNPYFPEDVITYEDIKNAPPNPKKAILTEVYVTMPASNVVLVHKREQLTLVYTDMSNDELRKIHYQNAIKQEFRMK</sequence>
<name>A0A809SED2_9PROT</name>
<gene>
    <name evidence="2" type="ORF">SFSGTM_20250</name>
</gene>
<organism evidence="2 3">
    <name type="scientific">Sulfuriferula nivalis</name>
    <dbReference type="NCBI Taxonomy" id="2675298"/>
    <lineage>
        <taxon>Bacteria</taxon>
        <taxon>Pseudomonadati</taxon>
        <taxon>Pseudomonadota</taxon>
        <taxon>Betaproteobacteria</taxon>
        <taxon>Nitrosomonadales</taxon>
        <taxon>Sulfuricellaceae</taxon>
        <taxon>Sulfuriferula</taxon>
    </lineage>
</organism>
<feature type="chain" id="PRO_5032933467" evidence="1">
    <location>
        <begin position="24"/>
        <end position="226"/>
    </location>
</feature>
<keyword evidence="3" id="KW-1185">Reference proteome</keyword>
<dbReference type="Proteomes" id="UP000463939">
    <property type="component" value="Chromosome"/>
</dbReference>
<keyword evidence="1" id="KW-0732">Signal</keyword>
<protein>
    <submittedName>
        <fullName evidence="2">Uncharacterized protein</fullName>
    </submittedName>
</protein>
<proteinExistence type="predicted"/>
<evidence type="ECO:0000256" key="1">
    <source>
        <dbReference type="SAM" id="SignalP"/>
    </source>
</evidence>
<dbReference type="EMBL" id="AP021881">
    <property type="protein sequence ID" value="BBP01317.1"/>
    <property type="molecule type" value="Genomic_DNA"/>
</dbReference>
<evidence type="ECO:0000313" key="3">
    <source>
        <dbReference type="Proteomes" id="UP000463939"/>
    </source>
</evidence>
<reference evidence="3" key="1">
    <citation type="submission" date="2019-11" db="EMBL/GenBank/DDBJ databases">
        <title>Isolation and characterization of a novel species in the genus Sulfuriferula.</title>
        <authorList>
            <person name="Mochizuki J."/>
            <person name="Kojima H."/>
            <person name="Fukui M."/>
        </authorList>
    </citation>
    <scope>NUCLEOTIDE SEQUENCE [LARGE SCALE GENOMIC DNA]</scope>
    <source>
        <strain evidence="3">SGTM</strain>
    </source>
</reference>
<dbReference type="KEGG" id="sniv:SFSGTM_20250"/>
<dbReference type="AlphaFoldDB" id="A0A809SED2"/>
<accession>A0A809SED2</accession>
<evidence type="ECO:0000313" key="2">
    <source>
        <dbReference type="EMBL" id="BBP01317.1"/>
    </source>
</evidence>
<dbReference type="RefSeq" id="WP_162085113.1">
    <property type="nucleotide sequence ID" value="NZ_AP021881.1"/>
</dbReference>